<accession>A0ABW2NZS6</accession>
<comment type="similarity">
    <text evidence="1">Belongs to the HIBADH-related family.</text>
</comment>
<dbReference type="Proteomes" id="UP001596496">
    <property type="component" value="Unassembled WGS sequence"/>
</dbReference>
<dbReference type="EMBL" id="JBHTCG010000003">
    <property type="protein sequence ID" value="MFC7381771.1"/>
    <property type="molecule type" value="Genomic_DNA"/>
</dbReference>
<dbReference type="InterPro" id="IPR008927">
    <property type="entry name" value="6-PGluconate_DH-like_C_sf"/>
</dbReference>
<organism evidence="7 8">
    <name type="scientific">Sphaerisporangium rhizosphaerae</name>
    <dbReference type="NCBI Taxonomy" id="2269375"/>
    <lineage>
        <taxon>Bacteria</taxon>
        <taxon>Bacillati</taxon>
        <taxon>Actinomycetota</taxon>
        <taxon>Actinomycetes</taxon>
        <taxon>Streptosporangiales</taxon>
        <taxon>Streptosporangiaceae</taxon>
        <taxon>Sphaerisporangium</taxon>
    </lineage>
</organism>
<feature type="domain" description="6-phosphogluconate dehydrogenase NADP-binding" evidence="5">
    <location>
        <begin position="125"/>
        <end position="188"/>
    </location>
</feature>
<dbReference type="InterPro" id="IPR006115">
    <property type="entry name" value="6PGDH_NADP-bd"/>
</dbReference>
<evidence type="ECO:0000256" key="4">
    <source>
        <dbReference type="SAM" id="MobiDB-lite"/>
    </source>
</evidence>
<evidence type="ECO:0000313" key="7">
    <source>
        <dbReference type="EMBL" id="MFC7381771.1"/>
    </source>
</evidence>
<dbReference type="GO" id="GO:0016491">
    <property type="term" value="F:oxidoreductase activity"/>
    <property type="evidence" value="ECO:0007669"/>
    <property type="project" value="UniProtKB-KW"/>
</dbReference>
<dbReference type="SUPFAM" id="SSF51735">
    <property type="entry name" value="NAD(P)-binding Rossmann-fold domains"/>
    <property type="match status" value="1"/>
</dbReference>
<dbReference type="SUPFAM" id="SSF48179">
    <property type="entry name" value="6-phosphogluconate dehydrogenase C-terminal domain-like"/>
    <property type="match status" value="1"/>
</dbReference>
<evidence type="ECO:0000259" key="6">
    <source>
        <dbReference type="Pfam" id="PF14833"/>
    </source>
</evidence>
<keyword evidence="2 7" id="KW-0560">Oxidoreductase</keyword>
<sequence length="328" mass="34390">MRVAVLGMGNMGRAVAARLLAQGYHVTVWNRTPGRAAEVVESGAVEASSPRQAARDAEAVLMSLTDERAALEVMSALTGPGDGPPAQDTRDPDDTGRSGGPGGFSGSEGSGHSEGASGSYGSDGSRVVVDMSTVSPEASRRLRELAPGRRFLAAPILGAPQAVLSGSAAGLVGGDRALAERLEPIWSRLFSAHWYCGADPGEASAFKLLNNYLLMAGIAVLGEVVATAEAAGLDRTLLREVLRSWPTVAPGLHNRLDDLIAGRHEGWFATALGAKDVRLLTEVAESNGVSPPIARLVQRRYEEAVSEGWRDADITAVVELLRRRPSPP</sequence>
<feature type="compositionally biased region" description="Gly residues" evidence="4">
    <location>
        <begin position="97"/>
        <end position="109"/>
    </location>
</feature>
<gene>
    <name evidence="7" type="ORF">ACFQSB_06100</name>
</gene>
<dbReference type="InterPro" id="IPR029154">
    <property type="entry name" value="HIBADH-like_NADP-bd"/>
</dbReference>
<evidence type="ECO:0000256" key="3">
    <source>
        <dbReference type="ARBA" id="ARBA00023027"/>
    </source>
</evidence>
<keyword evidence="3" id="KW-0520">NAD</keyword>
<dbReference type="InterPro" id="IPR051265">
    <property type="entry name" value="HIBADH-related_NP60_sf"/>
</dbReference>
<feature type="compositionally biased region" description="Low complexity" evidence="4">
    <location>
        <begin position="113"/>
        <end position="122"/>
    </location>
</feature>
<proteinExistence type="inferred from homology"/>
<dbReference type="Gene3D" id="1.10.1040.10">
    <property type="entry name" value="N-(1-d-carboxylethyl)-l-norvaline Dehydrogenase, domain 2"/>
    <property type="match status" value="1"/>
</dbReference>
<evidence type="ECO:0000256" key="1">
    <source>
        <dbReference type="ARBA" id="ARBA00009080"/>
    </source>
</evidence>
<dbReference type="PANTHER" id="PTHR43580:SF2">
    <property type="entry name" value="CYTOKINE-LIKE NUCLEAR FACTOR N-PAC"/>
    <property type="match status" value="1"/>
</dbReference>
<dbReference type="Pfam" id="PF14833">
    <property type="entry name" value="NAD_binding_11"/>
    <property type="match status" value="1"/>
</dbReference>
<dbReference type="InterPro" id="IPR013328">
    <property type="entry name" value="6PGD_dom2"/>
</dbReference>
<dbReference type="InterPro" id="IPR015815">
    <property type="entry name" value="HIBADH-related"/>
</dbReference>
<dbReference type="EC" id="1.1.-.-" evidence="7"/>
<feature type="domain" description="6-phosphogluconate dehydrogenase NADP-binding" evidence="5">
    <location>
        <begin position="3"/>
        <end position="76"/>
    </location>
</feature>
<feature type="domain" description="3-hydroxyisobutyrate dehydrogenase-like NAD-binding" evidence="6">
    <location>
        <begin position="201"/>
        <end position="321"/>
    </location>
</feature>
<evidence type="ECO:0000313" key="8">
    <source>
        <dbReference type="Proteomes" id="UP001596496"/>
    </source>
</evidence>
<dbReference type="RefSeq" id="WP_380824813.1">
    <property type="nucleotide sequence ID" value="NZ_JBHTCG010000003.1"/>
</dbReference>
<dbReference type="PIRSF" id="PIRSF000103">
    <property type="entry name" value="HIBADH"/>
    <property type="match status" value="1"/>
</dbReference>
<dbReference type="Pfam" id="PF03446">
    <property type="entry name" value="NAD_binding_2"/>
    <property type="match status" value="2"/>
</dbReference>
<dbReference type="Gene3D" id="3.40.50.720">
    <property type="entry name" value="NAD(P)-binding Rossmann-like Domain"/>
    <property type="match status" value="1"/>
</dbReference>
<dbReference type="InterPro" id="IPR036291">
    <property type="entry name" value="NAD(P)-bd_dom_sf"/>
</dbReference>
<name>A0ABW2NZS6_9ACTN</name>
<dbReference type="PANTHER" id="PTHR43580">
    <property type="entry name" value="OXIDOREDUCTASE GLYR1-RELATED"/>
    <property type="match status" value="1"/>
</dbReference>
<keyword evidence="8" id="KW-1185">Reference proteome</keyword>
<reference evidence="8" key="1">
    <citation type="journal article" date="2019" name="Int. J. Syst. Evol. Microbiol.">
        <title>The Global Catalogue of Microorganisms (GCM) 10K type strain sequencing project: providing services to taxonomists for standard genome sequencing and annotation.</title>
        <authorList>
            <consortium name="The Broad Institute Genomics Platform"/>
            <consortium name="The Broad Institute Genome Sequencing Center for Infectious Disease"/>
            <person name="Wu L."/>
            <person name="Ma J."/>
        </authorList>
    </citation>
    <scope>NUCLEOTIDE SEQUENCE [LARGE SCALE GENOMIC DNA]</scope>
    <source>
        <strain evidence="8">CECT 7649</strain>
    </source>
</reference>
<protein>
    <submittedName>
        <fullName evidence="7">NAD(P)-dependent oxidoreductase</fullName>
        <ecNumber evidence="7">1.1.-.-</ecNumber>
    </submittedName>
</protein>
<evidence type="ECO:0000259" key="5">
    <source>
        <dbReference type="Pfam" id="PF03446"/>
    </source>
</evidence>
<feature type="region of interest" description="Disordered" evidence="4">
    <location>
        <begin position="76"/>
        <end position="126"/>
    </location>
</feature>
<comment type="caution">
    <text evidence="7">The sequence shown here is derived from an EMBL/GenBank/DDBJ whole genome shotgun (WGS) entry which is preliminary data.</text>
</comment>
<evidence type="ECO:0000256" key="2">
    <source>
        <dbReference type="ARBA" id="ARBA00023002"/>
    </source>
</evidence>